<protein>
    <recommendedName>
        <fullName evidence="2">KIB1-4 beta-propeller domain-containing protein</fullName>
    </recommendedName>
</protein>
<organism evidence="3 4">
    <name type="scientific">Urochloa decumbens</name>
    <dbReference type="NCBI Taxonomy" id="240449"/>
    <lineage>
        <taxon>Eukaryota</taxon>
        <taxon>Viridiplantae</taxon>
        <taxon>Streptophyta</taxon>
        <taxon>Embryophyta</taxon>
        <taxon>Tracheophyta</taxon>
        <taxon>Spermatophyta</taxon>
        <taxon>Magnoliopsida</taxon>
        <taxon>Liliopsida</taxon>
        <taxon>Poales</taxon>
        <taxon>Poaceae</taxon>
        <taxon>PACMAD clade</taxon>
        <taxon>Panicoideae</taxon>
        <taxon>Panicodae</taxon>
        <taxon>Paniceae</taxon>
        <taxon>Melinidinae</taxon>
        <taxon>Urochloa</taxon>
    </lineage>
</organism>
<dbReference type="PANTHER" id="PTHR33165:SF86">
    <property type="entry name" value="EXPRESSED PROTEIN"/>
    <property type="match status" value="1"/>
</dbReference>
<dbReference type="PANTHER" id="PTHR33165">
    <property type="entry name" value="F-BOX DOMAIN CONTAINING PROTEIN-LIKE-RELATED"/>
    <property type="match status" value="1"/>
</dbReference>
<name>A0ABC9A5L6_9POAL</name>
<keyword evidence="4" id="KW-1185">Reference proteome</keyword>
<dbReference type="Pfam" id="PF03478">
    <property type="entry name" value="Beta-prop_KIB1-4"/>
    <property type="match status" value="1"/>
</dbReference>
<evidence type="ECO:0000313" key="4">
    <source>
        <dbReference type="Proteomes" id="UP001497457"/>
    </source>
</evidence>
<dbReference type="Proteomes" id="UP001497457">
    <property type="component" value="Chromosome 2b"/>
</dbReference>
<feature type="region of interest" description="Disordered" evidence="1">
    <location>
        <begin position="41"/>
        <end position="60"/>
    </location>
</feature>
<proteinExistence type="predicted"/>
<evidence type="ECO:0000313" key="3">
    <source>
        <dbReference type="EMBL" id="CAL4971532.1"/>
    </source>
</evidence>
<gene>
    <name evidence="3" type="ORF">URODEC1_LOCUS50726</name>
</gene>
<evidence type="ECO:0000259" key="2">
    <source>
        <dbReference type="Pfam" id="PF03478"/>
    </source>
</evidence>
<accession>A0ABC9A5L6</accession>
<dbReference type="EMBL" id="OZ075112">
    <property type="protein sequence ID" value="CAL4971532.1"/>
    <property type="molecule type" value="Genomic_DNA"/>
</dbReference>
<sequence length="422" mass="46913">MAAGWSSLPGDLANLVADRLLATNDLDSYMDFRAVCHGWRASTADPKSSPPGDPRFQPRQWLMLDDGDHGFDSDDEDEEELHQSDAGERLFVNAATGRFVRRNLQPALGGSYFLVAAGGGGGWLVLAERIPPHAARLRNPFTGALIQFAAPVPPELKMKVAAHVIGSSPTLILLRYDFAADTTIYWADPSNESFVAYKEEYCDLRLAKQSLTSHSRKIMGLVKTRPPFIGNYFSQYSRRMGWDKSFLVESAGEMLIVFILPWGGMKVFMEAFKMAATGSNDNELERVRNIGNRALFVGACRSLSVDADKFASVEANCIYYTHGSALSSSSYHVCSLAEETSTRVGSGREYGPKDCVSVVELLCRYTSGAERSELGLELELLRHREFAALDMEMTEADRRWRRRLSLNRATGGYITYDYESDD</sequence>
<reference evidence="3" key="1">
    <citation type="submission" date="2024-10" db="EMBL/GenBank/DDBJ databases">
        <authorList>
            <person name="Ryan C."/>
        </authorList>
    </citation>
    <scope>NUCLEOTIDE SEQUENCE [LARGE SCALE GENOMIC DNA]</scope>
</reference>
<dbReference type="InterPro" id="IPR005174">
    <property type="entry name" value="KIB1-4_b-propeller"/>
</dbReference>
<evidence type="ECO:0000256" key="1">
    <source>
        <dbReference type="SAM" id="MobiDB-lite"/>
    </source>
</evidence>
<dbReference type="AlphaFoldDB" id="A0ABC9A5L6"/>
<feature type="domain" description="KIB1-4 beta-propeller" evidence="2">
    <location>
        <begin position="118"/>
        <end position="327"/>
    </location>
</feature>